<dbReference type="InterPro" id="IPR051704">
    <property type="entry name" value="FAD_aromatic-hydroxylase"/>
</dbReference>
<dbReference type="Proteomes" id="UP000230605">
    <property type="component" value="Chromosome 4"/>
</dbReference>
<evidence type="ECO:0000256" key="1">
    <source>
        <dbReference type="ARBA" id="ARBA00022630"/>
    </source>
</evidence>
<evidence type="ECO:0000256" key="3">
    <source>
        <dbReference type="ARBA" id="ARBA00023002"/>
    </source>
</evidence>
<proteinExistence type="predicted"/>
<reference evidence="6 8" key="1">
    <citation type="submission" date="2015-10" db="EMBL/GenBank/DDBJ databases">
        <title>The cercosporin biosynthetic gene cluster was horizontally transferred to several fungal lineages and shown to be expanded in Cercospora beticola based on microsynteny with recipient genomes.</title>
        <authorList>
            <person name="De Jonge R."/>
            <person name="Ebert M.K."/>
            <person name="Suttle J.C."/>
            <person name="Jurick Ii W.M."/>
            <person name="Secor G.A."/>
            <person name="Thomma B.P."/>
            <person name="Van De Peer Y."/>
            <person name="Bolton M.D."/>
        </authorList>
    </citation>
    <scope>NUCLEOTIDE SEQUENCE [LARGE SCALE GENOMIC DNA]</scope>
    <source>
        <strain evidence="6 8">09-40</strain>
    </source>
</reference>
<dbReference type="GO" id="GO:0071949">
    <property type="term" value="F:FAD binding"/>
    <property type="evidence" value="ECO:0007669"/>
    <property type="project" value="InterPro"/>
</dbReference>
<dbReference type="PANTHER" id="PTHR46865:SF2">
    <property type="entry name" value="MONOOXYGENASE"/>
    <property type="match status" value="1"/>
</dbReference>
<dbReference type="InterPro" id="IPR036188">
    <property type="entry name" value="FAD/NAD-bd_sf"/>
</dbReference>
<dbReference type="Proteomes" id="UP001302367">
    <property type="component" value="Chromosome 4"/>
</dbReference>
<feature type="transmembrane region" description="Helical" evidence="4">
    <location>
        <begin position="12"/>
        <end position="32"/>
    </location>
</feature>
<dbReference type="AlphaFoldDB" id="A0A2G5HL57"/>
<sequence length="426" mass="46198">MEPALNILINGAGIAGIVAAFFLAQAGARVTVVERSNALRKEGQAVDVRGHGLAILRRMGLERAACERATGEAGLRMIDAQGQCSVEFPVADGSGFTGGIEIVRGELVSLLWEATRSNVEYIFGESIETLSSSHSGIDVTFTNSGHTRHFDVVIGADGWASTTRRLAFGHDVSAKAIQRLGQWVVWFSISRISGDGEWARWYVAPRKRMLLLRPETSGTTGVSLWISGLAFEPSHLASASLAEQKTFWATHLRGIGWQEARLLDGLKVAEHFHTQEIAQVKLKAFTRDRVALVGDAASCPCPSSGMGTTVAFVGAYILAREIANNPRGHESAFGAYESKMVPFTRRAQVLAPCAPGMISLSSIVSIWLLHLLILVTKWCGVVHAIARFYRPPAAAIDLSAYDIRPVDDSLPSMTPLRNWLKKVAPR</sequence>
<evidence type="ECO:0000313" key="9">
    <source>
        <dbReference type="Proteomes" id="UP001302367"/>
    </source>
</evidence>
<evidence type="ECO:0000259" key="5">
    <source>
        <dbReference type="Pfam" id="PF01494"/>
    </source>
</evidence>
<keyword evidence="9" id="KW-1185">Reference proteome</keyword>
<gene>
    <name evidence="6" type="ORF">CB0940_04453</name>
    <name evidence="7" type="ORF">RHO25_006326</name>
</gene>
<dbReference type="Pfam" id="PF01494">
    <property type="entry name" value="FAD_binding_3"/>
    <property type="match status" value="1"/>
</dbReference>
<dbReference type="PANTHER" id="PTHR46865">
    <property type="entry name" value="OXIDOREDUCTASE-RELATED"/>
    <property type="match status" value="1"/>
</dbReference>
<keyword evidence="3" id="KW-0560">Oxidoreductase</keyword>
<dbReference type="GO" id="GO:0016491">
    <property type="term" value="F:oxidoreductase activity"/>
    <property type="evidence" value="ECO:0007669"/>
    <property type="project" value="UniProtKB-KW"/>
</dbReference>
<reference evidence="7 9" key="2">
    <citation type="submission" date="2023-09" db="EMBL/GenBank/DDBJ databases">
        <title>Complete-Gapless Cercospora beticola genome.</title>
        <authorList>
            <person name="Wyatt N.A."/>
            <person name="Spanner R.E."/>
            <person name="Bolton M.D."/>
        </authorList>
    </citation>
    <scope>NUCLEOTIDE SEQUENCE [LARGE SCALE GENOMIC DNA]</scope>
    <source>
        <strain evidence="7">Cb09-40</strain>
    </source>
</reference>
<keyword evidence="4" id="KW-1133">Transmembrane helix</keyword>
<accession>A0A2G5HL57</accession>
<organism evidence="6 8">
    <name type="scientific">Cercospora beticola</name>
    <name type="common">Sugarbeet leaf spot fungus</name>
    <dbReference type="NCBI Taxonomy" id="122368"/>
    <lineage>
        <taxon>Eukaryota</taxon>
        <taxon>Fungi</taxon>
        <taxon>Dikarya</taxon>
        <taxon>Ascomycota</taxon>
        <taxon>Pezizomycotina</taxon>
        <taxon>Dothideomycetes</taxon>
        <taxon>Dothideomycetidae</taxon>
        <taxon>Mycosphaerellales</taxon>
        <taxon>Mycosphaerellaceae</taxon>
        <taxon>Cercospora</taxon>
    </lineage>
</organism>
<evidence type="ECO:0000256" key="4">
    <source>
        <dbReference type="SAM" id="Phobius"/>
    </source>
</evidence>
<protein>
    <submittedName>
        <fullName evidence="6">Hypotheticalsprotein</fullName>
    </submittedName>
</protein>
<dbReference type="OrthoDB" id="655030at2759"/>
<dbReference type="Gene3D" id="3.50.50.60">
    <property type="entry name" value="FAD/NAD(P)-binding domain"/>
    <property type="match status" value="1"/>
</dbReference>
<dbReference type="Gene3D" id="3.30.9.10">
    <property type="entry name" value="D-Amino Acid Oxidase, subunit A, domain 2"/>
    <property type="match status" value="1"/>
</dbReference>
<evidence type="ECO:0000313" key="7">
    <source>
        <dbReference type="EMBL" id="WPB01696.1"/>
    </source>
</evidence>
<keyword evidence="1" id="KW-0285">Flavoprotein</keyword>
<evidence type="ECO:0000313" key="6">
    <source>
        <dbReference type="EMBL" id="PIA93270.1"/>
    </source>
</evidence>
<dbReference type="EMBL" id="LKMD01000105">
    <property type="protein sequence ID" value="PIA93270.1"/>
    <property type="molecule type" value="Genomic_DNA"/>
</dbReference>
<dbReference type="PRINTS" id="PR00420">
    <property type="entry name" value="RNGMNOXGNASE"/>
</dbReference>
<name>A0A2G5HL57_CERBT</name>
<keyword evidence="2" id="KW-0274">FAD</keyword>
<dbReference type="SUPFAM" id="SSF51905">
    <property type="entry name" value="FAD/NAD(P)-binding domain"/>
    <property type="match status" value="1"/>
</dbReference>
<dbReference type="InterPro" id="IPR002938">
    <property type="entry name" value="FAD-bd"/>
</dbReference>
<evidence type="ECO:0000256" key="2">
    <source>
        <dbReference type="ARBA" id="ARBA00022827"/>
    </source>
</evidence>
<evidence type="ECO:0000313" key="8">
    <source>
        <dbReference type="Proteomes" id="UP000230605"/>
    </source>
</evidence>
<keyword evidence="4" id="KW-0812">Transmembrane</keyword>
<feature type="domain" description="FAD-binding" evidence="5">
    <location>
        <begin position="6"/>
        <end position="345"/>
    </location>
</feature>
<dbReference type="EMBL" id="CP134187">
    <property type="protein sequence ID" value="WPB01696.1"/>
    <property type="molecule type" value="Genomic_DNA"/>
</dbReference>
<keyword evidence="4" id="KW-0472">Membrane</keyword>